<organism evidence="1 2">
    <name type="scientific">Blattamonas nauphoetae</name>
    <dbReference type="NCBI Taxonomy" id="2049346"/>
    <lineage>
        <taxon>Eukaryota</taxon>
        <taxon>Metamonada</taxon>
        <taxon>Preaxostyla</taxon>
        <taxon>Oxymonadida</taxon>
        <taxon>Blattamonas</taxon>
    </lineage>
</organism>
<sequence>MWKIVSRMLRMEGMENVIEAKLENDKDMYGRSIVDKSIEWNNLLGMNLPGFGRNRRNKRTIKLVSAFLEKKHSDPSDTDSEGSEDTVAEFILSFRSFSSSSPSLLSSFVSEQPAIAISGMRKVESES</sequence>
<proteinExistence type="predicted"/>
<gene>
    <name evidence="1" type="ORF">BLNAU_20776</name>
</gene>
<reference evidence="1 2" key="1">
    <citation type="journal article" date="2022" name="bioRxiv">
        <title>Genomics of Preaxostyla Flagellates Illuminates Evolutionary Transitions and the Path Towards Mitochondrial Loss.</title>
        <authorList>
            <person name="Novak L.V.F."/>
            <person name="Treitli S.C."/>
            <person name="Pyrih J."/>
            <person name="Halakuc P."/>
            <person name="Pipaliya S.V."/>
            <person name="Vacek V."/>
            <person name="Brzon O."/>
            <person name="Soukal P."/>
            <person name="Eme L."/>
            <person name="Dacks J.B."/>
            <person name="Karnkowska A."/>
            <person name="Elias M."/>
            <person name="Hampl V."/>
        </authorList>
    </citation>
    <scope>NUCLEOTIDE SEQUENCE [LARGE SCALE GENOMIC DNA]</scope>
    <source>
        <strain evidence="1">NAU3</strain>
        <tissue evidence="1">Gut</tissue>
    </source>
</reference>
<evidence type="ECO:0000313" key="2">
    <source>
        <dbReference type="Proteomes" id="UP001281761"/>
    </source>
</evidence>
<evidence type="ECO:0000313" key="1">
    <source>
        <dbReference type="EMBL" id="KAK2944280.1"/>
    </source>
</evidence>
<accession>A0ABQ9WXU1</accession>
<keyword evidence="2" id="KW-1185">Reference proteome</keyword>
<dbReference type="EMBL" id="JARBJD010000305">
    <property type="protein sequence ID" value="KAK2944280.1"/>
    <property type="molecule type" value="Genomic_DNA"/>
</dbReference>
<dbReference type="Proteomes" id="UP001281761">
    <property type="component" value="Unassembled WGS sequence"/>
</dbReference>
<protein>
    <submittedName>
        <fullName evidence="1">Uncharacterized protein</fullName>
    </submittedName>
</protein>
<name>A0ABQ9WXU1_9EUKA</name>
<comment type="caution">
    <text evidence="1">The sequence shown here is derived from an EMBL/GenBank/DDBJ whole genome shotgun (WGS) entry which is preliminary data.</text>
</comment>